<dbReference type="OrthoDB" id="9794155at2"/>
<sequence>MLTIYTYAKCSTCRDAVKWLRAHNIAFAEKPIRETPPAPAELRAMLAHQGGQLRRLFNTSGQDYRALGLKDKLPAMSEAEALKLLSTNGNLVKRPFVLGRAKGGEIGMVGFKPEEWTAVLLQK</sequence>
<dbReference type="SUPFAM" id="SSF52833">
    <property type="entry name" value="Thioredoxin-like"/>
    <property type="match status" value="1"/>
</dbReference>
<proteinExistence type="inferred from homology"/>
<organism evidence="3 4">
    <name type="scientific">Termitidicoccus mucosus</name>
    <dbReference type="NCBI Taxonomy" id="1184151"/>
    <lineage>
        <taxon>Bacteria</taxon>
        <taxon>Pseudomonadati</taxon>
        <taxon>Verrucomicrobiota</taxon>
        <taxon>Opitutia</taxon>
        <taxon>Opitutales</taxon>
        <taxon>Opitutaceae</taxon>
        <taxon>Termitidicoccus</taxon>
    </lineage>
</organism>
<dbReference type="PANTHER" id="PTHR30041">
    <property type="entry name" value="ARSENATE REDUCTASE"/>
    <property type="match status" value="1"/>
</dbReference>
<name>A0A178IKV8_9BACT</name>
<evidence type="ECO:0000256" key="2">
    <source>
        <dbReference type="PROSITE-ProRule" id="PRU01282"/>
    </source>
</evidence>
<evidence type="ECO:0000313" key="3">
    <source>
        <dbReference type="EMBL" id="OAM89819.1"/>
    </source>
</evidence>
<keyword evidence="4" id="KW-1185">Reference proteome</keyword>
<dbReference type="PANTHER" id="PTHR30041:SF8">
    <property type="entry name" value="PROTEIN YFFB"/>
    <property type="match status" value="1"/>
</dbReference>
<accession>A0A178IKV8</accession>
<evidence type="ECO:0000313" key="4">
    <source>
        <dbReference type="Proteomes" id="UP000078486"/>
    </source>
</evidence>
<comment type="similarity">
    <text evidence="1 2">Belongs to the ArsC family.</text>
</comment>
<dbReference type="Proteomes" id="UP000078486">
    <property type="component" value="Unassembled WGS sequence"/>
</dbReference>
<evidence type="ECO:0000256" key="1">
    <source>
        <dbReference type="ARBA" id="ARBA00007198"/>
    </source>
</evidence>
<dbReference type="Gene3D" id="3.40.30.10">
    <property type="entry name" value="Glutaredoxin"/>
    <property type="match status" value="1"/>
</dbReference>
<dbReference type="PROSITE" id="PS51353">
    <property type="entry name" value="ARSC"/>
    <property type="match status" value="1"/>
</dbReference>
<dbReference type="InterPro" id="IPR006504">
    <property type="entry name" value="Tscrpt_reg_Spx/MgsR"/>
</dbReference>
<comment type="caution">
    <text evidence="3">The sequence shown here is derived from an EMBL/GenBank/DDBJ whole genome shotgun (WGS) entry which is preliminary data.</text>
</comment>
<protein>
    <submittedName>
        <fullName evidence="3">ArsC family transcriptional regulator</fullName>
    </submittedName>
</protein>
<dbReference type="AlphaFoldDB" id="A0A178IKV8"/>
<dbReference type="CDD" id="cd03036">
    <property type="entry name" value="ArsC_like"/>
    <property type="match status" value="1"/>
</dbReference>
<gene>
    <name evidence="3" type="ORF">AW736_10870</name>
</gene>
<dbReference type="EMBL" id="LRRQ01000076">
    <property type="protein sequence ID" value="OAM89819.1"/>
    <property type="molecule type" value="Genomic_DNA"/>
</dbReference>
<dbReference type="Pfam" id="PF03960">
    <property type="entry name" value="ArsC"/>
    <property type="match status" value="1"/>
</dbReference>
<dbReference type="STRING" id="1184151.AW736_10870"/>
<dbReference type="InterPro" id="IPR036249">
    <property type="entry name" value="Thioredoxin-like_sf"/>
</dbReference>
<reference evidence="3 4" key="1">
    <citation type="submission" date="2016-01" db="EMBL/GenBank/DDBJ databases">
        <title>High potential of lignocellulose degradation of a new Verrucomicrobia species.</title>
        <authorList>
            <person name="Wang Y."/>
            <person name="Shi Y."/>
            <person name="Qiu Z."/>
            <person name="Liu S."/>
            <person name="Yang H."/>
        </authorList>
    </citation>
    <scope>NUCLEOTIDE SEQUENCE [LARGE SCALE GENOMIC DNA]</scope>
    <source>
        <strain evidence="3 4">TSB47</strain>
    </source>
</reference>
<dbReference type="NCBIfam" id="TIGR01617">
    <property type="entry name" value="arsC_related"/>
    <property type="match status" value="1"/>
</dbReference>
<dbReference type="RefSeq" id="WP_068770278.1">
    <property type="nucleotide sequence ID" value="NZ_CP109796.1"/>
</dbReference>
<dbReference type="InterPro" id="IPR006660">
    <property type="entry name" value="Arsenate_reductase-like"/>
</dbReference>